<organism evidence="3 4">
    <name type="scientific">Serpens gallinarum</name>
    <dbReference type="NCBI Taxonomy" id="2763075"/>
    <lineage>
        <taxon>Bacteria</taxon>
        <taxon>Pseudomonadati</taxon>
        <taxon>Pseudomonadota</taxon>
        <taxon>Gammaproteobacteria</taxon>
        <taxon>Pseudomonadales</taxon>
        <taxon>Pseudomonadaceae</taxon>
        <taxon>Pseudomonas</taxon>
    </lineage>
</organism>
<dbReference type="EMBL" id="JACSQG010000007">
    <property type="protein sequence ID" value="MBD7978248.1"/>
    <property type="molecule type" value="Genomic_DNA"/>
</dbReference>
<evidence type="ECO:0000256" key="2">
    <source>
        <dbReference type="SAM" id="Phobius"/>
    </source>
</evidence>
<proteinExistence type="predicted"/>
<name>A0ABR8TR35_9PSED</name>
<dbReference type="RefSeq" id="WP_251837019.1">
    <property type="nucleotide sequence ID" value="NZ_JACSQG010000007.1"/>
</dbReference>
<sequence>MTTMSLSWAVLGGSMLLSILLLLTLVWQSLRLSGRQGQIRRLHAERKFRQQSLARQELEFNTLRAELRLAQTEIRTLEKQLADTRALSCEQLNTMQALEQTLEARNQQISQHQARYIRLFLQHEELRGAVPEGAVPAGGIRR</sequence>
<evidence type="ECO:0000313" key="4">
    <source>
        <dbReference type="Proteomes" id="UP000611945"/>
    </source>
</evidence>
<accession>A0ABR8TR35</accession>
<keyword evidence="1" id="KW-0175">Coiled coil</keyword>
<evidence type="ECO:0000313" key="3">
    <source>
        <dbReference type="EMBL" id="MBD7978248.1"/>
    </source>
</evidence>
<gene>
    <name evidence="3" type="ORF">H9642_13765</name>
</gene>
<keyword evidence="2" id="KW-0812">Transmembrane</keyword>
<feature type="coiled-coil region" evidence="1">
    <location>
        <begin position="53"/>
        <end position="115"/>
    </location>
</feature>
<evidence type="ECO:0000256" key="1">
    <source>
        <dbReference type="SAM" id="Coils"/>
    </source>
</evidence>
<keyword evidence="2" id="KW-1133">Transmembrane helix</keyword>
<protein>
    <recommendedName>
        <fullName evidence="5">DNA recombination protein RmuC</fullName>
    </recommendedName>
</protein>
<keyword evidence="4" id="KW-1185">Reference proteome</keyword>
<comment type="caution">
    <text evidence="3">The sequence shown here is derived from an EMBL/GenBank/DDBJ whole genome shotgun (WGS) entry which is preliminary data.</text>
</comment>
<feature type="transmembrane region" description="Helical" evidence="2">
    <location>
        <begin position="6"/>
        <end position="27"/>
    </location>
</feature>
<keyword evidence="2" id="KW-0472">Membrane</keyword>
<dbReference type="Proteomes" id="UP000611945">
    <property type="component" value="Unassembled WGS sequence"/>
</dbReference>
<reference evidence="3 4" key="1">
    <citation type="submission" date="2020-08" db="EMBL/GenBank/DDBJ databases">
        <title>A Genomic Blueprint of the Chicken Gut Microbiome.</title>
        <authorList>
            <person name="Gilroy R."/>
            <person name="Ravi A."/>
            <person name="Getino M."/>
            <person name="Pursley I."/>
            <person name="Horton D.L."/>
            <person name="Alikhan N.-F."/>
            <person name="Baker D."/>
            <person name="Gharbi K."/>
            <person name="Hall N."/>
            <person name="Watson M."/>
            <person name="Adriaenssens E.M."/>
            <person name="Foster-Nyarko E."/>
            <person name="Jarju S."/>
            <person name="Secka A."/>
            <person name="Antonio M."/>
            <person name="Oren A."/>
            <person name="Chaudhuri R."/>
            <person name="La Ragione R.M."/>
            <person name="Hildebrand F."/>
            <person name="Pallen M.J."/>
        </authorList>
    </citation>
    <scope>NUCLEOTIDE SEQUENCE [LARGE SCALE GENOMIC DNA]</scope>
    <source>
        <strain evidence="3 4">Sa2CUA2</strain>
    </source>
</reference>
<evidence type="ECO:0008006" key="5">
    <source>
        <dbReference type="Google" id="ProtNLM"/>
    </source>
</evidence>